<gene>
    <name evidence="2" type="ORF">CSEC_2201</name>
</gene>
<organism evidence="2 3">
    <name type="scientific">Candidatus Criblamydia sequanensis CRIB-18</name>
    <dbReference type="NCBI Taxonomy" id="1437425"/>
    <lineage>
        <taxon>Bacteria</taxon>
        <taxon>Pseudomonadati</taxon>
        <taxon>Chlamydiota</taxon>
        <taxon>Chlamydiia</taxon>
        <taxon>Parachlamydiales</taxon>
        <taxon>Candidatus Criblamydiaceae</taxon>
        <taxon>Candidatus Criblamydia</taxon>
    </lineage>
</organism>
<name>A0A090D0E5_9BACT</name>
<reference evidence="2" key="2">
    <citation type="submission" date="2014-09" db="EMBL/GenBank/DDBJ databases">
        <title>Criblamydia sequanensis harbors a mega-plasmid encoding arsenite resistance.</title>
        <authorList>
            <person name="Bertelli C."/>
            <person name="Goesmann A."/>
            <person name="Greub G."/>
        </authorList>
    </citation>
    <scope>NUCLEOTIDE SEQUENCE [LARGE SCALE GENOMIC DNA]</scope>
    <source>
        <strain evidence="2">CRIB-18</strain>
    </source>
</reference>
<keyword evidence="1" id="KW-1133">Transmembrane helix</keyword>
<protein>
    <submittedName>
        <fullName evidence="2">Membrane protein</fullName>
    </submittedName>
</protein>
<sequence>MTPILMSFVNCYYAQKLGRGDALAKAVAISSSSKSRIKNSHVAYIAGAIVMLAIANLFSNESKKKAVEKILSFVTSFPSVKFKFFNNFDTLSPSTERKNSLFFPKEITFPSENNSVIQ</sequence>
<evidence type="ECO:0000313" key="3">
    <source>
        <dbReference type="Proteomes" id="UP000031552"/>
    </source>
</evidence>
<dbReference type="EMBL" id="CCEJ010000011">
    <property type="protein sequence ID" value="CDR35007.1"/>
    <property type="molecule type" value="Genomic_DNA"/>
</dbReference>
<keyword evidence="1" id="KW-0812">Transmembrane</keyword>
<dbReference type="RefSeq" id="WP_041018554.1">
    <property type="nucleotide sequence ID" value="NZ_CCEJ010000011.1"/>
</dbReference>
<keyword evidence="1" id="KW-0472">Membrane</keyword>
<proteinExistence type="predicted"/>
<accession>A0A090D0E5</accession>
<dbReference type="Proteomes" id="UP000031552">
    <property type="component" value="Unassembled WGS sequence"/>
</dbReference>
<comment type="caution">
    <text evidence="2">The sequence shown here is derived from an EMBL/GenBank/DDBJ whole genome shotgun (WGS) entry which is preliminary data.</text>
</comment>
<evidence type="ECO:0000313" key="2">
    <source>
        <dbReference type="EMBL" id="CDR35007.1"/>
    </source>
</evidence>
<keyword evidence="3" id="KW-1185">Reference proteome</keyword>
<evidence type="ECO:0000256" key="1">
    <source>
        <dbReference type="SAM" id="Phobius"/>
    </source>
</evidence>
<dbReference type="AlphaFoldDB" id="A0A090D0E5"/>
<feature type="transmembrane region" description="Helical" evidence="1">
    <location>
        <begin position="41"/>
        <end position="59"/>
    </location>
</feature>
<reference evidence="2" key="1">
    <citation type="submission" date="2013-12" db="EMBL/GenBank/DDBJ databases">
        <authorList>
            <person name="Linke B."/>
        </authorList>
    </citation>
    <scope>NUCLEOTIDE SEQUENCE [LARGE SCALE GENOMIC DNA]</scope>
    <source>
        <strain evidence="2">CRIB-18</strain>
    </source>
</reference>